<evidence type="ECO:0000256" key="1">
    <source>
        <dbReference type="SAM" id="MobiDB-lite"/>
    </source>
</evidence>
<protein>
    <submittedName>
        <fullName evidence="3">C2 domain-containing protein</fullName>
    </submittedName>
</protein>
<sequence>MVLALFPCDDIWRSTSTEDKNVKISSTRNPIFTEGWMLEYRGGWKNNKTSVKSSMDPDASFSSSESCVSYFQDVDEVFSHMLISDSSMQQIIGDGPSVQTKREEHYRNKSGRRRKQQHRGSHGIY</sequence>
<feature type="compositionally biased region" description="Basic residues" evidence="1">
    <location>
        <begin position="108"/>
        <end position="125"/>
    </location>
</feature>
<reference evidence="3" key="1">
    <citation type="submission" date="2016-11" db="UniProtKB">
        <authorList>
            <consortium name="WormBaseParasite"/>
        </authorList>
    </citation>
    <scope>IDENTIFICATION</scope>
</reference>
<accession>A0A1I7WGK7</accession>
<proteinExistence type="predicted"/>
<feature type="region of interest" description="Disordered" evidence="1">
    <location>
        <begin position="89"/>
        <end position="125"/>
    </location>
</feature>
<organism evidence="2 3">
    <name type="scientific">Heterorhabditis bacteriophora</name>
    <name type="common">Entomopathogenic nematode worm</name>
    <dbReference type="NCBI Taxonomy" id="37862"/>
    <lineage>
        <taxon>Eukaryota</taxon>
        <taxon>Metazoa</taxon>
        <taxon>Ecdysozoa</taxon>
        <taxon>Nematoda</taxon>
        <taxon>Chromadorea</taxon>
        <taxon>Rhabditida</taxon>
        <taxon>Rhabditina</taxon>
        <taxon>Rhabditomorpha</taxon>
        <taxon>Strongyloidea</taxon>
        <taxon>Heterorhabditidae</taxon>
        <taxon>Heterorhabditis</taxon>
    </lineage>
</organism>
<dbReference type="WBParaSite" id="Hba_04068">
    <property type="protein sequence ID" value="Hba_04068"/>
    <property type="gene ID" value="Hba_04068"/>
</dbReference>
<name>A0A1I7WGK7_HETBA</name>
<evidence type="ECO:0000313" key="3">
    <source>
        <dbReference type="WBParaSite" id="Hba_04068"/>
    </source>
</evidence>
<dbReference type="Proteomes" id="UP000095283">
    <property type="component" value="Unplaced"/>
</dbReference>
<dbReference type="AlphaFoldDB" id="A0A1I7WGK7"/>
<evidence type="ECO:0000313" key="2">
    <source>
        <dbReference type="Proteomes" id="UP000095283"/>
    </source>
</evidence>
<keyword evidence="2" id="KW-1185">Reference proteome</keyword>